<dbReference type="Proteomes" id="UP000287519">
    <property type="component" value="Unassembled WGS sequence"/>
</dbReference>
<name>A0A402CDD0_RHOWR</name>
<organism evidence="1 2">
    <name type="scientific">Rhodococcus wratislaviensis</name>
    <name type="common">Tsukamurella wratislaviensis</name>
    <dbReference type="NCBI Taxonomy" id="44752"/>
    <lineage>
        <taxon>Bacteria</taxon>
        <taxon>Bacillati</taxon>
        <taxon>Actinomycetota</taxon>
        <taxon>Actinomycetes</taxon>
        <taxon>Mycobacteriales</taxon>
        <taxon>Nocardiaceae</taxon>
        <taxon>Rhodococcus</taxon>
    </lineage>
</organism>
<dbReference type="AlphaFoldDB" id="A0A402CDD0"/>
<comment type="caution">
    <text evidence="1">The sequence shown here is derived from an EMBL/GenBank/DDBJ whole genome shotgun (WGS) entry which is preliminary data.</text>
</comment>
<protein>
    <submittedName>
        <fullName evidence="1">Uncharacterized protein</fullName>
    </submittedName>
</protein>
<gene>
    <name evidence="1" type="ORF">Rhow_005259</name>
</gene>
<keyword evidence="2" id="KW-1185">Reference proteome</keyword>
<accession>A0A402CDD0</accession>
<proteinExistence type="predicted"/>
<reference evidence="1 2" key="1">
    <citation type="submission" date="2018-11" db="EMBL/GenBank/DDBJ databases">
        <title>Microbial catabolism of amino acid.</title>
        <authorList>
            <person name="Hibi M."/>
            <person name="Ogawa J."/>
        </authorList>
    </citation>
    <scope>NUCLEOTIDE SEQUENCE [LARGE SCALE GENOMIC DNA]</scope>
    <source>
        <strain evidence="1 2">C31-06</strain>
    </source>
</reference>
<dbReference type="EMBL" id="BHYM01000045">
    <property type="protein sequence ID" value="GCE41600.1"/>
    <property type="molecule type" value="Genomic_DNA"/>
</dbReference>
<evidence type="ECO:0000313" key="1">
    <source>
        <dbReference type="EMBL" id="GCE41600.1"/>
    </source>
</evidence>
<evidence type="ECO:0000313" key="2">
    <source>
        <dbReference type="Proteomes" id="UP000287519"/>
    </source>
</evidence>
<sequence length="44" mass="4618">MLATIVGTGASVDLCSGDELLAFANELRLPLVSVDDVVTHAKYI</sequence>